<proteinExistence type="predicted"/>
<evidence type="ECO:0000256" key="1">
    <source>
        <dbReference type="SAM" id="MobiDB-lite"/>
    </source>
</evidence>
<keyword evidence="4" id="KW-1185">Reference proteome</keyword>
<dbReference type="AlphaFoldDB" id="A0A0F8AY38"/>
<organism evidence="3 4">
    <name type="scientific">Halorubrum saccharovorum</name>
    <dbReference type="NCBI Taxonomy" id="2248"/>
    <lineage>
        <taxon>Archaea</taxon>
        <taxon>Methanobacteriati</taxon>
        <taxon>Methanobacteriota</taxon>
        <taxon>Stenosarchaea group</taxon>
        <taxon>Halobacteria</taxon>
        <taxon>Halobacteriales</taxon>
        <taxon>Haloferacaceae</taxon>
        <taxon>Halorubrum</taxon>
    </lineage>
</organism>
<evidence type="ECO:0000313" key="3">
    <source>
        <dbReference type="EMBL" id="KKF39645.1"/>
    </source>
</evidence>
<evidence type="ECO:0000313" key="4">
    <source>
        <dbReference type="Proteomes" id="UP000053331"/>
    </source>
</evidence>
<gene>
    <name evidence="3" type="ORF">FK85_26845</name>
</gene>
<reference evidence="3 4" key="1">
    <citation type="journal article" date="2015" name="Genome Announc.">
        <title>Draft genome sequence of a Halorubrum H3 strain isolated from the burlinskoye salt lake (Altai Krai, Russia).</title>
        <authorList>
            <person name="Rozanov A.S."/>
            <person name="Bryanskaya A.V."/>
            <person name="Malup T.K."/>
            <person name="Kotenko A.V."/>
            <person name="Peltek S.E."/>
        </authorList>
    </citation>
    <scope>NUCLEOTIDE SEQUENCE [LARGE SCALE GENOMIC DNA]</scope>
    <source>
        <strain evidence="3 4">H3</strain>
    </source>
</reference>
<comment type="caution">
    <text evidence="3">The sequence shown here is derived from an EMBL/GenBank/DDBJ whole genome shotgun (WGS) entry which is preliminary data.</text>
</comment>
<dbReference type="InterPro" id="IPR011050">
    <property type="entry name" value="Pectin_lyase_fold/virulence"/>
</dbReference>
<dbReference type="Pfam" id="PF13229">
    <property type="entry name" value="Beta_helix"/>
    <property type="match status" value="2"/>
</dbReference>
<name>A0A0F8AY38_9EURY</name>
<dbReference type="OrthoDB" id="329286at2157"/>
<dbReference type="SUPFAM" id="SSF51126">
    <property type="entry name" value="Pectin lyase-like"/>
    <property type="match status" value="2"/>
</dbReference>
<dbReference type="InterPro" id="IPR039448">
    <property type="entry name" value="Beta_helix"/>
</dbReference>
<feature type="region of interest" description="Disordered" evidence="1">
    <location>
        <begin position="792"/>
        <end position="813"/>
    </location>
</feature>
<feature type="domain" description="Right handed beta helix" evidence="2">
    <location>
        <begin position="70"/>
        <end position="178"/>
    </location>
</feature>
<accession>A0A0F8AY38</accession>
<dbReference type="SMART" id="SM00710">
    <property type="entry name" value="PbH1"/>
    <property type="match status" value="15"/>
</dbReference>
<dbReference type="RefSeq" id="WP_050024809.1">
    <property type="nucleotide sequence ID" value="NZ_JNFH02000029.1"/>
</dbReference>
<dbReference type="InterPro" id="IPR006626">
    <property type="entry name" value="PbH1"/>
</dbReference>
<dbReference type="InterPro" id="IPR012334">
    <property type="entry name" value="Pectin_lyas_fold"/>
</dbReference>
<dbReference type="Proteomes" id="UP000053331">
    <property type="component" value="Unassembled WGS sequence"/>
</dbReference>
<dbReference type="EMBL" id="JNFH02000029">
    <property type="protein sequence ID" value="KKF39645.1"/>
    <property type="molecule type" value="Genomic_DNA"/>
</dbReference>
<sequence>MSLFGLSSVSQTDAQEGPTAITECREIDEPGEYVLDSDLSAEGGCLRITADDVTLDGNGYTIDGDGTGTGLSMESSGSTVRNLTVQNFGTGIEVELSNDVTLSSITVRDNDTGVLTRNSRDILCEDSTIRQNGWGVSLSDYSGVVTMRNCDLVENESYPIRAGSSAVIVVEDCRVVDNGDPVLFTPMPGSKIEGTLVSGSDGAGMETKYGDSGIFDDPTPIRNCVIEDCDGAGIDQPNGSLDVRECTLSGNRVGYRAGEPSPDPYETTLRDSNIEDNEEYGVVNPAEEYSTTVDATCNWWGDASGPVHEDNSNENPQGQRVSDDVEFVPWATERIEDGEGSCDGGLDEEEPEEPEGPPEGGTGYISRKSYMRIKEIGPYEDVDCWGGTVYVTDPSDVEDAGFAGPGAITVPASSEEGEDAEERELPGHVIRAESDAVPVTLPTWGGERGECESLLFVDPDQDLRADIEYRIVTDDPDAAYEEVDTGGFARTIHEIVQVEYEPVRSDPEENVITEPTTITEPGEYHVRSDIRSDDTCIEITRTGDVTIHGHGYSLLGSENGTGIRNEGGFEARNLTVHGFETGIYNEIGRGVRLEGVTVEENVGNAVVGDRYVRFTLTDCTIRGNGGIGVITDEYSDLTLTDCELRGNGGNGVSGAPYTTVRVRNCLVVDNDTGVYINHYRSDLETEVIDSVVRDNAGSGVRVGATEGSVGEPVPIRNCEIRDNDGAGIVQAASFLDIRNCTLVGNQDGYRLRDSQIYEAILRNNNIEENEEYGAVVEESFSENDTIDATCNYWGHESGPTTPTTPKTIPRDSR</sequence>
<dbReference type="Gene3D" id="2.160.20.10">
    <property type="entry name" value="Single-stranded right-handed beta-helix, Pectin lyase-like"/>
    <property type="match status" value="2"/>
</dbReference>
<evidence type="ECO:0000259" key="2">
    <source>
        <dbReference type="Pfam" id="PF13229"/>
    </source>
</evidence>
<feature type="region of interest" description="Disordered" evidence="1">
    <location>
        <begin position="332"/>
        <end position="366"/>
    </location>
</feature>
<protein>
    <recommendedName>
        <fullName evidence="2">Right handed beta helix domain-containing protein</fullName>
    </recommendedName>
</protein>
<feature type="domain" description="Right handed beta helix" evidence="2">
    <location>
        <begin position="563"/>
        <end position="704"/>
    </location>
</feature>
<feature type="compositionally biased region" description="Acidic residues" evidence="1">
    <location>
        <begin position="336"/>
        <end position="356"/>
    </location>
</feature>